<gene>
    <name evidence="1" type="ORF">M2283_002496</name>
</gene>
<dbReference type="EMBL" id="JARXVH010000003">
    <property type="protein sequence ID" value="MDH6215213.1"/>
    <property type="molecule type" value="Genomic_DNA"/>
</dbReference>
<evidence type="ECO:0000313" key="2">
    <source>
        <dbReference type="Proteomes" id="UP001160499"/>
    </source>
</evidence>
<comment type="caution">
    <text evidence="1">The sequence shown here is derived from an EMBL/GenBank/DDBJ whole genome shotgun (WGS) entry which is preliminary data.</text>
</comment>
<organism evidence="1 2">
    <name type="scientific">Streptomyces pseudovenezuelae</name>
    <dbReference type="NCBI Taxonomy" id="67350"/>
    <lineage>
        <taxon>Bacteria</taxon>
        <taxon>Bacillati</taxon>
        <taxon>Actinomycetota</taxon>
        <taxon>Actinomycetes</taxon>
        <taxon>Kitasatosporales</taxon>
        <taxon>Streptomycetaceae</taxon>
        <taxon>Streptomyces</taxon>
        <taxon>Streptomyces aurantiacus group</taxon>
    </lineage>
</organism>
<protein>
    <submittedName>
        <fullName evidence="1">Uncharacterized protein</fullName>
    </submittedName>
</protein>
<sequence length="46" mass="5051">MSLLPSADVFKSIELQAARLFHRELAVVDDGDDVHDRVMRAANAVA</sequence>
<keyword evidence="2" id="KW-1185">Reference proteome</keyword>
<proteinExistence type="predicted"/>
<reference evidence="1 2" key="1">
    <citation type="submission" date="2023-04" db="EMBL/GenBank/DDBJ databases">
        <title>Forest soil microbial communities from Buena Vista Peninsula, Colon Province, Panama.</title>
        <authorList>
            <person name="Bouskill N."/>
        </authorList>
    </citation>
    <scope>NUCLEOTIDE SEQUENCE [LARGE SCALE GENOMIC DNA]</scope>
    <source>
        <strain evidence="1 2">GGS1</strain>
    </source>
</reference>
<evidence type="ECO:0000313" key="1">
    <source>
        <dbReference type="EMBL" id="MDH6215213.1"/>
    </source>
</evidence>
<name>A0ABT6LFY4_9ACTN</name>
<dbReference type="Proteomes" id="UP001160499">
    <property type="component" value="Unassembled WGS sequence"/>
</dbReference>
<accession>A0ABT6LFY4</accession>